<dbReference type="AlphaFoldDB" id="A0A916SZN9"/>
<dbReference type="EMBL" id="BMGC01000003">
    <property type="protein sequence ID" value="GGB21050.1"/>
    <property type="molecule type" value="Genomic_DNA"/>
</dbReference>
<proteinExistence type="predicted"/>
<dbReference type="InterPro" id="IPR011893">
    <property type="entry name" value="Selenoprotein_Rdx-typ"/>
</dbReference>
<organism evidence="2 3">
    <name type="scientific">Gordonia jinhuaensis</name>
    <dbReference type="NCBI Taxonomy" id="1517702"/>
    <lineage>
        <taxon>Bacteria</taxon>
        <taxon>Bacillati</taxon>
        <taxon>Actinomycetota</taxon>
        <taxon>Actinomycetes</taxon>
        <taxon>Mycobacteriales</taxon>
        <taxon>Gordoniaceae</taxon>
        <taxon>Gordonia</taxon>
    </lineage>
</organism>
<dbReference type="Pfam" id="PF10262">
    <property type="entry name" value="Rdx"/>
    <property type="match status" value="1"/>
</dbReference>
<dbReference type="SUPFAM" id="SSF52833">
    <property type="entry name" value="Thioredoxin-like"/>
    <property type="match status" value="1"/>
</dbReference>
<accession>A0A916SZN9</accession>
<sequence>MSTPEAYASRRPRIRIVYCTQCNWLLRANWMAAEILNTFGTDIGEVTLVPATGGVFRIEVDDTLAWERARDGGFPDVVTLKRLVRDIALPEWNLGHGEPRTSMSAHDTTS</sequence>
<comment type="caution">
    <text evidence="2">The sequence shown here is derived from an EMBL/GenBank/DDBJ whole genome shotgun (WGS) entry which is preliminary data.</text>
</comment>
<dbReference type="Gene3D" id="3.40.30.10">
    <property type="entry name" value="Glutaredoxin"/>
    <property type="match status" value="1"/>
</dbReference>
<evidence type="ECO:0000256" key="1">
    <source>
        <dbReference type="ARBA" id="ARBA00023284"/>
    </source>
</evidence>
<evidence type="ECO:0000313" key="3">
    <source>
        <dbReference type="Proteomes" id="UP000621454"/>
    </source>
</evidence>
<reference evidence="2" key="1">
    <citation type="journal article" date="2014" name="Int. J. Syst. Evol. Microbiol.">
        <title>Complete genome sequence of Corynebacterium casei LMG S-19264T (=DSM 44701T), isolated from a smear-ripened cheese.</title>
        <authorList>
            <consortium name="US DOE Joint Genome Institute (JGI-PGF)"/>
            <person name="Walter F."/>
            <person name="Albersmeier A."/>
            <person name="Kalinowski J."/>
            <person name="Ruckert C."/>
        </authorList>
    </citation>
    <scope>NUCLEOTIDE SEQUENCE</scope>
    <source>
        <strain evidence="2">CGMCC 1.12827</strain>
    </source>
</reference>
<dbReference type="NCBIfam" id="TIGR02174">
    <property type="entry name" value="CXXU_selWTH"/>
    <property type="match status" value="1"/>
</dbReference>
<dbReference type="RefSeq" id="WP_188585146.1">
    <property type="nucleotide sequence ID" value="NZ_BMGC01000003.1"/>
</dbReference>
<keyword evidence="3" id="KW-1185">Reference proteome</keyword>
<gene>
    <name evidence="2" type="ORF">GCM10011489_06490</name>
</gene>
<evidence type="ECO:0008006" key="4">
    <source>
        <dbReference type="Google" id="ProtNLM"/>
    </source>
</evidence>
<dbReference type="PANTHER" id="PTHR36417:SF2">
    <property type="entry name" value="SELENOPROTEIN DOMAIN PROTEIN (AFU_ORTHOLOGUE AFUA_1G05220)"/>
    <property type="match status" value="1"/>
</dbReference>
<dbReference type="PANTHER" id="PTHR36417">
    <property type="entry name" value="SELENOPROTEIN DOMAIN PROTEIN (AFU_ORTHOLOGUE AFUA_1G05220)"/>
    <property type="match status" value="1"/>
</dbReference>
<dbReference type="InterPro" id="IPR036249">
    <property type="entry name" value="Thioredoxin-like_sf"/>
</dbReference>
<dbReference type="Proteomes" id="UP000621454">
    <property type="component" value="Unassembled WGS sequence"/>
</dbReference>
<protein>
    <recommendedName>
        <fullName evidence="4">Selenoprotein W-related protein</fullName>
    </recommendedName>
</protein>
<name>A0A916SZN9_9ACTN</name>
<evidence type="ECO:0000313" key="2">
    <source>
        <dbReference type="EMBL" id="GGB21050.1"/>
    </source>
</evidence>
<reference evidence="2" key="2">
    <citation type="submission" date="2020-09" db="EMBL/GenBank/DDBJ databases">
        <authorList>
            <person name="Sun Q."/>
            <person name="Zhou Y."/>
        </authorList>
    </citation>
    <scope>NUCLEOTIDE SEQUENCE</scope>
    <source>
        <strain evidence="2">CGMCC 1.12827</strain>
    </source>
</reference>
<keyword evidence="1" id="KW-0676">Redox-active center</keyword>